<dbReference type="AlphaFoldDB" id="A0A9W6YSM0"/>
<dbReference type="EMBL" id="BSXU01000295">
    <property type="protein sequence ID" value="GMG20159.1"/>
    <property type="molecule type" value="Genomic_DNA"/>
</dbReference>
<feature type="compositionally biased region" description="Acidic residues" evidence="1">
    <location>
        <begin position="97"/>
        <end position="110"/>
    </location>
</feature>
<feature type="compositionally biased region" description="Polar residues" evidence="1">
    <location>
        <begin position="112"/>
        <end position="128"/>
    </location>
</feature>
<comment type="caution">
    <text evidence="2">The sequence shown here is derived from an EMBL/GenBank/DDBJ whole genome shotgun (WGS) entry which is preliminary data.</text>
</comment>
<organism evidence="2 3">
    <name type="scientific">Ambrosiozyma monospora</name>
    <name type="common">Yeast</name>
    <name type="synonym">Endomycopsis monosporus</name>
    <dbReference type="NCBI Taxonomy" id="43982"/>
    <lineage>
        <taxon>Eukaryota</taxon>
        <taxon>Fungi</taxon>
        <taxon>Dikarya</taxon>
        <taxon>Ascomycota</taxon>
        <taxon>Saccharomycotina</taxon>
        <taxon>Pichiomycetes</taxon>
        <taxon>Pichiales</taxon>
        <taxon>Pichiaceae</taxon>
        <taxon>Ambrosiozyma</taxon>
    </lineage>
</organism>
<name>A0A9W6YSM0_AMBMO</name>
<evidence type="ECO:0000313" key="3">
    <source>
        <dbReference type="Proteomes" id="UP001165063"/>
    </source>
</evidence>
<gene>
    <name evidence="2" type="ORF">Amon01_000101600</name>
</gene>
<feature type="region of interest" description="Disordered" evidence="1">
    <location>
        <begin position="54"/>
        <end position="133"/>
    </location>
</feature>
<accession>A0A9W6YSM0</accession>
<proteinExistence type="predicted"/>
<dbReference type="Proteomes" id="UP001165063">
    <property type="component" value="Unassembled WGS sequence"/>
</dbReference>
<evidence type="ECO:0000256" key="1">
    <source>
        <dbReference type="SAM" id="MobiDB-lite"/>
    </source>
</evidence>
<protein>
    <submittedName>
        <fullName evidence="2">Unnamed protein product</fullName>
    </submittedName>
</protein>
<reference evidence="2" key="1">
    <citation type="submission" date="2023-04" db="EMBL/GenBank/DDBJ databases">
        <title>Ambrosiozyma monospora NBRC 1965.</title>
        <authorList>
            <person name="Ichikawa N."/>
            <person name="Sato H."/>
            <person name="Tonouchi N."/>
        </authorList>
    </citation>
    <scope>NUCLEOTIDE SEQUENCE</scope>
    <source>
        <strain evidence="2">NBRC 1965</strain>
    </source>
</reference>
<sequence>MLSQEYPSVPQTVFDNLFIKENFIANPAPESRRTTHKRFSIHRLFGGVFNDGMKLESKTNPSGEVSREPACPLPTMKPVKSTRPVNGRLSVISEASFESDSDDDQDDFDQQCETTPCSSGNSQSSISDLNEEEEKIPVVCTDTDGRNDLQTCEAAPQGYMDVHEYLKTKIPKSRKVKANDVRVVGYQGPQADLEGDLSATTDYECTVLPAESAYYPYSALLETIPLPQPETFYDA</sequence>
<keyword evidence="3" id="KW-1185">Reference proteome</keyword>
<evidence type="ECO:0000313" key="2">
    <source>
        <dbReference type="EMBL" id="GMG20159.1"/>
    </source>
</evidence>